<name>A0A6A4NGV7_LUPAL</name>
<dbReference type="Pfam" id="PF00201">
    <property type="entry name" value="UDPGT"/>
    <property type="match status" value="1"/>
</dbReference>
<proteinExistence type="inferred from homology"/>
<dbReference type="OrthoDB" id="5835829at2759"/>
<reference evidence="4" key="1">
    <citation type="journal article" date="2020" name="Nat. Commun.">
        <title>Genome sequence of the cluster root forming white lupin.</title>
        <authorList>
            <person name="Hufnagel B."/>
            <person name="Marques A."/>
            <person name="Soriano A."/>
            <person name="Marques L."/>
            <person name="Divol F."/>
            <person name="Doumas P."/>
            <person name="Sallet E."/>
            <person name="Mancinotti D."/>
            <person name="Carrere S."/>
            <person name="Marande W."/>
            <person name="Arribat S."/>
            <person name="Keller J."/>
            <person name="Huneau C."/>
            <person name="Blein T."/>
            <person name="Aime D."/>
            <person name="Laguerre M."/>
            <person name="Taylor J."/>
            <person name="Schubert V."/>
            <person name="Nelson M."/>
            <person name="Geu-Flores F."/>
            <person name="Crespi M."/>
            <person name="Gallardo-Guerrero K."/>
            <person name="Delaux P.-M."/>
            <person name="Salse J."/>
            <person name="Berges H."/>
            <person name="Guyot R."/>
            <person name="Gouzy J."/>
            <person name="Peret B."/>
        </authorList>
    </citation>
    <scope>NUCLEOTIDE SEQUENCE [LARGE SCALE GENOMIC DNA]</scope>
    <source>
        <strain evidence="4">cv. Amiga</strain>
    </source>
</reference>
<dbReference type="Gene3D" id="3.40.50.2000">
    <property type="entry name" value="Glycogen Phosphorylase B"/>
    <property type="match status" value="1"/>
</dbReference>
<dbReference type="PANTHER" id="PTHR48048">
    <property type="entry name" value="GLYCOSYLTRANSFERASE"/>
    <property type="match status" value="1"/>
</dbReference>
<evidence type="ECO:0000313" key="3">
    <source>
        <dbReference type="EMBL" id="KAE9592916.1"/>
    </source>
</evidence>
<evidence type="ECO:0000256" key="2">
    <source>
        <dbReference type="ARBA" id="ARBA00022679"/>
    </source>
</evidence>
<sequence>MDRTSGTGRVIGWAPQAQILSQQASAGFGWNSTRESIYFGVPIATWPVHAEQQRNAFELVGELNMAVEIIGWSSRLGVTTLFLVQIR</sequence>
<dbReference type="Proteomes" id="UP000447434">
    <property type="component" value="Chromosome 19"/>
</dbReference>
<dbReference type="PANTHER" id="PTHR48048:SF45">
    <property type="entry name" value="GLYCOSYLTRANSFERASE"/>
    <property type="match status" value="1"/>
</dbReference>
<comment type="caution">
    <text evidence="3">The sequence shown here is derived from an EMBL/GenBank/DDBJ whole genome shotgun (WGS) entry which is preliminary data.</text>
</comment>
<dbReference type="InterPro" id="IPR002213">
    <property type="entry name" value="UDP_glucos_trans"/>
</dbReference>
<keyword evidence="4" id="KW-1185">Reference proteome</keyword>
<dbReference type="GO" id="GO:0035251">
    <property type="term" value="F:UDP-glucosyltransferase activity"/>
    <property type="evidence" value="ECO:0007669"/>
    <property type="project" value="InterPro"/>
</dbReference>
<gene>
    <name evidence="3" type="ORF">Lalb_Chr19g0134261</name>
</gene>
<organism evidence="3 4">
    <name type="scientific">Lupinus albus</name>
    <name type="common">White lupine</name>
    <name type="synonym">Lupinus termis</name>
    <dbReference type="NCBI Taxonomy" id="3870"/>
    <lineage>
        <taxon>Eukaryota</taxon>
        <taxon>Viridiplantae</taxon>
        <taxon>Streptophyta</taxon>
        <taxon>Embryophyta</taxon>
        <taxon>Tracheophyta</taxon>
        <taxon>Spermatophyta</taxon>
        <taxon>Magnoliopsida</taxon>
        <taxon>eudicotyledons</taxon>
        <taxon>Gunneridae</taxon>
        <taxon>Pentapetalae</taxon>
        <taxon>rosids</taxon>
        <taxon>fabids</taxon>
        <taxon>Fabales</taxon>
        <taxon>Fabaceae</taxon>
        <taxon>Papilionoideae</taxon>
        <taxon>50 kb inversion clade</taxon>
        <taxon>genistoids sensu lato</taxon>
        <taxon>core genistoids</taxon>
        <taxon>Genisteae</taxon>
        <taxon>Lupinus</taxon>
    </lineage>
</organism>
<evidence type="ECO:0000313" key="4">
    <source>
        <dbReference type="Proteomes" id="UP000447434"/>
    </source>
</evidence>
<comment type="similarity">
    <text evidence="1">Belongs to the UDP-glycosyltransferase family.</text>
</comment>
<keyword evidence="2 3" id="KW-0808">Transferase</keyword>
<accession>A0A6A4NGV7</accession>
<evidence type="ECO:0000256" key="1">
    <source>
        <dbReference type="ARBA" id="ARBA00009995"/>
    </source>
</evidence>
<dbReference type="InterPro" id="IPR050481">
    <property type="entry name" value="UDP-glycosyltransf_plant"/>
</dbReference>
<dbReference type="AlphaFoldDB" id="A0A6A4NGV7"/>
<dbReference type="EMBL" id="WOCE01000019">
    <property type="protein sequence ID" value="KAE9592916.1"/>
    <property type="molecule type" value="Genomic_DNA"/>
</dbReference>
<dbReference type="SUPFAM" id="SSF53756">
    <property type="entry name" value="UDP-Glycosyltransferase/glycogen phosphorylase"/>
    <property type="match status" value="1"/>
</dbReference>
<protein>
    <submittedName>
        <fullName evidence="3">Putative flavonol 3-O-glucosyltransferase</fullName>
    </submittedName>
</protein>